<dbReference type="EMBL" id="CP059165">
    <property type="protein sequence ID" value="QLL10248.1"/>
    <property type="molecule type" value="Genomic_DNA"/>
</dbReference>
<dbReference type="Proteomes" id="UP000510682">
    <property type="component" value="Chromosome"/>
</dbReference>
<reference evidence="1 2" key="2">
    <citation type="submission" date="2020-07" db="EMBL/GenBank/DDBJ databases">
        <authorList>
            <person name="Yu X."/>
        </authorList>
    </citation>
    <scope>NUCLEOTIDE SEQUENCE [LARGE SCALE GENOMIC DNA]</scope>
    <source>
        <strain evidence="2">24</strain>
    </source>
</reference>
<dbReference type="KEGG" id="mgor:H0P51_15470"/>
<protein>
    <submittedName>
        <fullName evidence="1">Uncharacterized protein</fullName>
    </submittedName>
</protein>
<reference evidence="2" key="1">
    <citation type="submission" date="2020-07" db="EMBL/GenBank/DDBJ databases">
        <title>Description of Mycobacterium gordonae subsp. intergordonae subsp.nov. and Mycobacterium gordonae subsp. gordonae subsp. nov.</title>
        <authorList>
            <person name="Yu X."/>
        </authorList>
    </citation>
    <scope>NUCLEOTIDE SEQUENCE [LARGE SCALE GENOMIC DNA]</scope>
    <source>
        <strain evidence="2">24</strain>
    </source>
</reference>
<proteinExistence type="predicted"/>
<gene>
    <name evidence="1" type="ORF">H0P51_15470</name>
</gene>
<sequence>MAGAASTLALAAPAEARADACGSVDGVHVSIEGCSDVAGTVEQYAPAAESAEPPQGPAGNVTACVDVGRRVSVSGCVGTP</sequence>
<evidence type="ECO:0000313" key="1">
    <source>
        <dbReference type="EMBL" id="QLL10248.1"/>
    </source>
</evidence>
<accession>A0A7D6E2Q1</accession>
<dbReference type="AlphaFoldDB" id="A0A7D6E2Q1"/>
<name>A0A7D6E2Q1_9MYCO</name>
<organism evidence="1 2">
    <name type="scientific">Mycobacterium vicinigordonae</name>
    <dbReference type="NCBI Taxonomy" id="1719132"/>
    <lineage>
        <taxon>Bacteria</taxon>
        <taxon>Bacillati</taxon>
        <taxon>Actinomycetota</taxon>
        <taxon>Actinomycetes</taxon>
        <taxon>Mycobacteriales</taxon>
        <taxon>Mycobacteriaceae</taxon>
        <taxon>Mycobacterium</taxon>
    </lineage>
</organism>
<reference evidence="2" key="3">
    <citation type="submission" date="2023-07" db="EMBL/GenBank/DDBJ databases">
        <title>Description of Mycobacterium gordonae subsp. intergordonae subsp.nov. and Mycobacterium gordonae subsp. gordonae subsp. nov.</title>
        <authorList>
            <person name="Huang H."/>
        </authorList>
    </citation>
    <scope>NUCLEOTIDE SEQUENCE [LARGE SCALE GENOMIC DNA]</scope>
    <source>
        <strain evidence="2">24</strain>
    </source>
</reference>
<keyword evidence="2" id="KW-1185">Reference proteome</keyword>
<evidence type="ECO:0000313" key="2">
    <source>
        <dbReference type="Proteomes" id="UP000510682"/>
    </source>
</evidence>